<dbReference type="InterPro" id="IPR043502">
    <property type="entry name" value="DNA/RNA_pol_sf"/>
</dbReference>
<sequence>MAQRPIAFDSRRLNQTEVHYSATERELLAVIWATQQFRCYLLGRKFTRVTDYGALRWMLSLRDPSSRLTRAVVLLERSALSRELSKFIKDQYVSTLNVHDGSSLARDPSGSQFFLVLDYRPQKSGANGHCDQPVANALPADLNLISGTDAEEAYLYYQVAGVHALALLKALRLVVDVPLKAVGQSFILYSVKRIPFESPELKHTVVLRFSPYYFLCVLLLRKSADREALLLGTFLRVYAGPSAYGTRAVNSVPATTILRSKCRGKEHSEIGNRGTGTIKAVDGCSLRTSNYWFLHSTSGNTYVTMEKRIKVATPVKLWREPPASIQKTDSLSEALIEQGQSVSDEWASETVRLETLVMTLDRMEDRKRNLTTVEIHCGASFFLRLLQ</sequence>
<evidence type="ECO:0000256" key="2">
    <source>
        <dbReference type="ARBA" id="ARBA00022695"/>
    </source>
</evidence>
<keyword evidence="9" id="KW-1185">Reference proteome</keyword>
<feature type="domain" description="Reverse transcriptase RNase H-like" evidence="7">
    <location>
        <begin position="3"/>
        <end position="76"/>
    </location>
</feature>
<dbReference type="Gene3D" id="3.10.20.370">
    <property type="match status" value="1"/>
</dbReference>
<keyword evidence="3" id="KW-0540">Nuclease</keyword>
<protein>
    <recommendedName>
        <fullName evidence="7">Reverse transcriptase RNase H-like domain-containing protein</fullName>
    </recommendedName>
</protein>
<evidence type="ECO:0000313" key="9">
    <source>
        <dbReference type="Proteomes" id="UP001558652"/>
    </source>
</evidence>
<evidence type="ECO:0000256" key="5">
    <source>
        <dbReference type="ARBA" id="ARBA00022801"/>
    </source>
</evidence>
<keyword evidence="1" id="KW-0808">Transferase</keyword>
<dbReference type="Pfam" id="PF17917">
    <property type="entry name" value="RT_RNaseH"/>
    <property type="match status" value="1"/>
</dbReference>
<evidence type="ECO:0000256" key="1">
    <source>
        <dbReference type="ARBA" id="ARBA00022679"/>
    </source>
</evidence>
<dbReference type="GO" id="GO:0016787">
    <property type="term" value="F:hydrolase activity"/>
    <property type="evidence" value="ECO:0007669"/>
    <property type="project" value="UniProtKB-KW"/>
</dbReference>
<dbReference type="PANTHER" id="PTHR37984:SF5">
    <property type="entry name" value="PROTEIN NYNRIN-LIKE"/>
    <property type="match status" value="1"/>
</dbReference>
<dbReference type="InterPro" id="IPR041373">
    <property type="entry name" value="RT_RNaseH"/>
</dbReference>
<evidence type="ECO:0000256" key="4">
    <source>
        <dbReference type="ARBA" id="ARBA00022759"/>
    </source>
</evidence>
<organism evidence="8 9">
    <name type="scientific">Ranatra chinensis</name>
    <dbReference type="NCBI Taxonomy" id="642074"/>
    <lineage>
        <taxon>Eukaryota</taxon>
        <taxon>Metazoa</taxon>
        <taxon>Ecdysozoa</taxon>
        <taxon>Arthropoda</taxon>
        <taxon>Hexapoda</taxon>
        <taxon>Insecta</taxon>
        <taxon>Pterygota</taxon>
        <taxon>Neoptera</taxon>
        <taxon>Paraneoptera</taxon>
        <taxon>Hemiptera</taxon>
        <taxon>Heteroptera</taxon>
        <taxon>Panheteroptera</taxon>
        <taxon>Nepomorpha</taxon>
        <taxon>Nepidae</taxon>
        <taxon>Ranatrinae</taxon>
        <taxon>Ranatra</taxon>
    </lineage>
</organism>
<keyword evidence="4" id="KW-0255">Endonuclease</keyword>
<name>A0ABD0ZCU2_9HEMI</name>
<dbReference type="EMBL" id="JBFDAA010000001">
    <property type="protein sequence ID" value="KAL1140098.1"/>
    <property type="molecule type" value="Genomic_DNA"/>
</dbReference>
<dbReference type="InterPro" id="IPR050951">
    <property type="entry name" value="Retrovirus_Pol_polyprotein"/>
</dbReference>
<keyword evidence="2" id="KW-0548">Nucleotidyltransferase</keyword>
<dbReference type="GO" id="GO:0003964">
    <property type="term" value="F:RNA-directed DNA polymerase activity"/>
    <property type="evidence" value="ECO:0007669"/>
    <property type="project" value="UniProtKB-KW"/>
</dbReference>
<keyword evidence="5" id="KW-0378">Hydrolase</keyword>
<comment type="caution">
    <text evidence="8">The sequence shown here is derived from an EMBL/GenBank/DDBJ whole genome shotgun (WGS) entry which is preliminary data.</text>
</comment>
<dbReference type="GO" id="GO:0004519">
    <property type="term" value="F:endonuclease activity"/>
    <property type="evidence" value="ECO:0007669"/>
    <property type="project" value="UniProtKB-KW"/>
</dbReference>
<dbReference type="SUPFAM" id="SSF56672">
    <property type="entry name" value="DNA/RNA polymerases"/>
    <property type="match status" value="1"/>
</dbReference>
<reference evidence="8 9" key="1">
    <citation type="submission" date="2024-07" db="EMBL/GenBank/DDBJ databases">
        <title>Chromosome-level genome assembly of the water stick insect Ranatra chinensis (Heteroptera: Nepidae).</title>
        <authorList>
            <person name="Liu X."/>
        </authorList>
    </citation>
    <scope>NUCLEOTIDE SEQUENCE [LARGE SCALE GENOMIC DNA]</scope>
    <source>
        <strain evidence="8">Cailab_2021Rc</strain>
        <tissue evidence="8">Muscle</tissue>
    </source>
</reference>
<proteinExistence type="predicted"/>
<evidence type="ECO:0000259" key="7">
    <source>
        <dbReference type="Pfam" id="PF17917"/>
    </source>
</evidence>
<gene>
    <name evidence="8" type="ORF">AAG570_000030</name>
</gene>
<dbReference type="CDD" id="cd09274">
    <property type="entry name" value="RNase_HI_RT_Ty3"/>
    <property type="match status" value="1"/>
</dbReference>
<evidence type="ECO:0000313" key="8">
    <source>
        <dbReference type="EMBL" id="KAL1140098.1"/>
    </source>
</evidence>
<dbReference type="PANTHER" id="PTHR37984">
    <property type="entry name" value="PROTEIN CBG26694"/>
    <property type="match status" value="1"/>
</dbReference>
<dbReference type="Proteomes" id="UP001558652">
    <property type="component" value="Unassembled WGS sequence"/>
</dbReference>
<evidence type="ECO:0000256" key="6">
    <source>
        <dbReference type="ARBA" id="ARBA00022918"/>
    </source>
</evidence>
<keyword evidence="6" id="KW-0695">RNA-directed DNA polymerase</keyword>
<dbReference type="AlphaFoldDB" id="A0ABD0ZCU2"/>
<accession>A0ABD0ZCU2</accession>
<evidence type="ECO:0000256" key="3">
    <source>
        <dbReference type="ARBA" id="ARBA00022722"/>
    </source>
</evidence>